<evidence type="ECO:0000259" key="2">
    <source>
        <dbReference type="Pfam" id="PF22725"/>
    </source>
</evidence>
<dbReference type="AlphaFoldDB" id="A0A9D5K909"/>
<reference evidence="3" key="1">
    <citation type="submission" date="2019-11" db="EMBL/GenBank/DDBJ databases">
        <title>Microbial mats filling the niche in hypersaline microbial mats.</title>
        <authorList>
            <person name="Wong H.L."/>
            <person name="Macleod F.I."/>
            <person name="White R.A. III"/>
            <person name="Burns B.P."/>
        </authorList>
    </citation>
    <scope>NUCLEOTIDE SEQUENCE</scope>
    <source>
        <strain evidence="3">Bin_327</strain>
    </source>
</reference>
<name>A0A9D5K909_UNCW3</name>
<dbReference type="Gene3D" id="3.40.50.720">
    <property type="entry name" value="NAD(P)-binding Rossmann-like Domain"/>
    <property type="match status" value="1"/>
</dbReference>
<protein>
    <submittedName>
        <fullName evidence="3">Gfo/Idh/MocA family oxidoreductase</fullName>
    </submittedName>
</protein>
<evidence type="ECO:0000313" key="4">
    <source>
        <dbReference type="Proteomes" id="UP000630660"/>
    </source>
</evidence>
<feature type="domain" description="Gfo/Idh/MocA-like oxidoreductase N-terminal" evidence="1">
    <location>
        <begin position="3"/>
        <end position="120"/>
    </location>
</feature>
<feature type="domain" description="GFO/IDH/MocA-like oxidoreductase" evidence="2">
    <location>
        <begin position="128"/>
        <end position="238"/>
    </location>
</feature>
<organism evidence="3 4">
    <name type="scientific">candidate division WOR-3 bacterium</name>
    <dbReference type="NCBI Taxonomy" id="2052148"/>
    <lineage>
        <taxon>Bacteria</taxon>
        <taxon>Bacteria division WOR-3</taxon>
    </lineage>
</organism>
<gene>
    <name evidence="3" type="ORF">GF359_00235</name>
</gene>
<dbReference type="SUPFAM" id="SSF51735">
    <property type="entry name" value="NAD(P)-binding Rossmann-fold domains"/>
    <property type="match status" value="1"/>
</dbReference>
<dbReference type="InterPro" id="IPR055170">
    <property type="entry name" value="GFO_IDH_MocA-like_dom"/>
</dbReference>
<dbReference type="Gene3D" id="3.30.360.10">
    <property type="entry name" value="Dihydrodipicolinate Reductase, domain 2"/>
    <property type="match status" value="1"/>
</dbReference>
<dbReference type="GO" id="GO:0000166">
    <property type="term" value="F:nucleotide binding"/>
    <property type="evidence" value="ECO:0007669"/>
    <property type="project" value="InterPro"/>
</dbReference>
<dbReference type="Pfam" id="PF22725">
    <property type="entry name" value="GFO_IDH_MocA_C3"/>
    <property type="match status" value="1"/>
</dbReference>
<dbReference type="SUPFAM" id="SSF55347">
    <property type="entry name" value="Glyceraldehyde-3-phosphate dehydrogenase-like, C-terminal domain"/>
    <property type="match status" value="1"/>
</dbReference>
<dbReference type="Pfam" id="PF01408">
    <property type="entry name" value="GFO_IDH_MocA"/>
    <property type="match status" value="1"/>
</dbReference>
<dbReference type="PANTHER" id="PTHR43377:SF6">
    <property type="entry name" value="GFO_IDH_MOCA-LIKE OXIDOREDUCTASE N-TERMINAL DOMAIN-CONTAINING PROTEIN"/>
    <property type="match status" value="1"/>
</dbReference>
<dbReference type="InterPro" id="IPR000683">
    <property type="entry name" value="Gfo/Idh/MocA-like_OxRdtase_N"/>
</dbReference>
<proteinExistence type="predicted"/>
<dbReference type="InterPro" id="IPR051450">
    <property type="entry name" value="Gfo/Idh/MocA_Oxidoreductases"/>
</dbReference>
<evidence type="ECO:0000259" key="1">
    <source>
        <dbReference type="Pfam" id="PF01408"/>
    </source>
</evidence>
<evidence type="ECO:0000313" key="3">
    <source>
        <dbReference type="EMBL" id="MBD3363621.1"/>
    </source>
</evidence>
<accession>A0A9D5K909</accession>
<dbReference type="InterPro" id="IPR036291">
    <property type="entry name" value="NAD(P)-bd_dom_sf"/>
</dbReference>
<dbReference type="Proteomes" id="UP000630660">
    <property type="component" value="Unassembled WGS sequence"/>
</dbReference>
<comment type="caution">
    <text evidence="3">The sequence shown here is derived from an EMBL/GenBank/DDBJ whole genome shotgun (WGS) entry which is preliminary data.</text>
</comment>
<dbReference type="PANTHER" id="PTHR43377">
    <property type="entry name" value="BILIVERDIN REDUCTASE A"/>
    <property type="match status" value="1"/>
</dbReference>
<sequence>MVRLGVVGAGYWGPNLIRNFARIEDVKIEQIADSNKDALAKLQDTYADTVFTQNPEELFASNVDAVCIATNAETHFQLSKQALLAGKHTFCEKPMTLKTSEAEELVEIAREKGLVLMVGHVMVYHPAIRRIKGILDSGEIGDLLYINSIRVNLGLARAYENVLWSLTPHDLSIFLYLFEGEHPVGVSATGKDFLTPGVEDIVFLSLFFNQENLAHVRASWLDPVKTRKLIVVGTKGIIVFNDTGADSVIKIYDKWIKPKGDGTFEHNRNDEFKVYDIPKDEPLFLECQDFIKSIVNGKRPITDGESGATVISILEHAQESMKQKGTYLAL</sequence>
<dbReference type="EMBL" id="WJKJ01000008">
    <property type="protein sequence ID" value="MBD3363621.1"/>
    <property type="molecule type" value="Genomic_DNA"/>
</dbReference>